<dbReference type="PROSITE" id="PS51330">
    <property type="entry name" value="DHFR_2"/>
    <property type="match status" value="1"/>
</dbReference>
<dbReference type="EC" id="1.5.1.3" evidence="2"/>
<keyword evidence="5" id="KW-0521">NADP</keyword>
<dbReference type="EMBL" id="LCWF01000195">
    <property type="protein sequence ID" value="KKY15158.1"/>
    <property type="molecule type" value="Genomic_DNA"/>
</dbReference>
<organism evidence="8 9">
    <name type="scientific">Phaeomoniella chlamydospora</name>
    <name type="common">Phaeoacremonium chlamydosporum</name>
    <dbReference type="NCBI Taxonomy" id="158046"/>
    <lineage>
        <taxon>Eukaryota</taxon>
        <taxon>Fungi</taxon>
        <taxon>Dikarya</taxon>
        <taxon>Ascomycota</taxon>
        <taxon>Pezizomycotina</taxon>
        <taxon>Eurotiomycetes</taxon>
        <taxon>Chaetothyriomycetidae</taxon>
        <taxon>Phaeomoniellales</taxon>
        <taxon>Phaeomoniellaceae</taxon>
        <taxon>Phaeomoniella</taxon>
    </lineage>
</organism>
<evidence type="ECO:0000259" key="7">
    <source>
        <dbReference type="PROSITE" id="PS51330"/>
    </source>
</evidence>
<comment type="caution">
    <text evidence="8">The sequence shown here is derived from an EMBL/GenBank/DDBJ whole genome shotgun (WGS) entry which is preliminary data.</text>
</comment>
<protein>
    <recommendedName>
        <fullName evidence="3">Dihydrofolate reductase</fullName>
        <ecNumber evidence="2">1.5.1.3</ecNumber>
    </recommendedName>
</protein>
<reference evidence="8 9" key="2">
    <citation type="submission" date="2015-05" db="EMBL/GenBank/DDBJ databases">
        <authorList>
            <person name="Morales-Cruz A."/>
            <person name="Amrine K.C."/>
            <person name="Cantu D."/>
        </authorList>
    </citation>
    <scope>NUCLEOTIDE SEQUENCE [LARGE SCALE GENOMIC DNA]</scope>
    <source>
        <strain evidence="8">UCRPC4</strain>
    </source>
</reference>
<dbReference type="Gene3D" id="3.40.430.10">
    <property type="entry name" value="Dihydrofolate Reductase, subunit A"/>
    <property type="match status" value="1"/>
</dbReference>
<feature type="domain" description="DHFR" evidence="7">
    <location>
        <begin position="1"/>
        <end position="189"/>
    </location>
</feature>
<dbReference type="GO" id="GO:0046452">
    <property type="term" value="P:dihydrofolate metabolic process"/>
    <property type="evidence" value="ECO:0007669"/>
    <property type="project" value="TreeGrafter"/>
</dbReference>
<evidence type="ECO:0000256" key="5">
    <source>
        <dbReference type="ARBA" id="ARBA00022857"/>
    </source>
</evidence>
<evidence type="ECO:0000256" key="3">
    <source>
        <dbReference type="ARBA" id="ARBA00018886"/>
    </source>
</evidence>
<dbReference type="GO" id="GO:0004146">
    <property type="term" value="F:dihydrofolate reductase activity"/>
    <property type="evidence" value="ECO:0007669"/>
    <property type="project" value="UniProtKB-EC"/>
</dbReference>
<dbReference type="Pfam" id="PF00186">
    <property type="entry name" value="DHFR_1"/>
    <property type="match status" value="1"/>
</dbReference>
<name>A0A0G2FTE4_PHACM</name>
<comment type="pathway">
    <text evidence="1">Cofactor biosynthesis; tetrahydrofolate biosynthesis; 5,6,7,8-tetrahydrofolate from 7,8-dihydrofolate: step 1/1.</text>
</comment>
<dbReference type="CDD" id="cd00209">
    <property type="entry name" value="DHFR"/>
    <property type="match status" value="1"/>
</dbReference>
<keyword evidence="4" id="KW-0554">One-carbon metabolism</keyword>
<accession>A0A0G2FTE4</accession>
<dbReference type="InterPro" id="IPR012259">
    <property type="entry name" value="DHFR"/>
</dbReference>
<dbReference type="InterPro" id="IPR024072">
    <property type="entry name" value="DHFR-like_dom_sf"/>
</dbReference>
<dbReference type="GO" id="GO:0050661">
    <property type="term" value="F:NADP binding"/>
    <property type="evidence" value="ECO:0007669"/>
    <property type="project" value="InterPro"/>
</dbReference>
<evidence type="ECO:0000313" key="8">
    <source>
        <dbReference type="EMBL" id="KKY15158.1"/>
    </source>
</evidence>
<proteinExistence type="predicted"/>
<dbReference type="PRINTS" id="PR00070">
    <property type="entry name" value="DHFR"/>
</dbReference>
<keyword evidence="6" id="KW-0560">Oxidoreductase</keyword>
<dbReference type="PANTHER" id="PTHR48069">
    <property type="entry name" value="DIHYDROFOLATE REDUCTASE"/>
    <property type="match status" value="1"/>
</dbReference>
<dbReference type="GO" id="GO:0005739">
    <property type="term" value="C:mitochondrion"/>
    <property type="evidence" value="ECO:0007669"/>
    <property type="project" value="TreeGrafter"/>
</dbReference>
<dbReference type="GO" id="GO:0006730">
    <property type="term" value="P:one-carbon metabolic process"/>
    <property type="evidence" value="ECO:0007669"/>
    <property type="project" value="UniProtKB-KW"/>
</dbReference>
<keyword evidence="9" id="KW-1185">Reference proteome</keyword>
<evidence type="ECO:0000256" key="2">
    <source>
        <dbReference type="ARBA" id="ARBA00012856"/>
    </source>
</evidence>
<sequence>MSFFARVTKRASTPESKNTVIMGRKTYESIPKKFRPLQGRKNLVVTRTDATGLQERLRRELDDQAKKADVTCVTSLRDAVKLLKRSGDSQSKAFIIGGSQMYKTALEETYHGTFTHLRILQTEIERLDGSSLEIDTFFPANPKQDGSWRRAENREVADWVGEEVPQVKSGDGSWKEDGDFKIRTLGWEKELPFS</sequence>
<evidence type="ECO:0000256" key="1">
    <source>
        <dbReference type="ARBA" id="ARBA00004903"/>
    </source>
</evidence>
<dbReference type="GO" id="GO:0046654">
    <property type="term" value="P:tetrahydrofolate biosynthetic process"/>
    <property type="evidence" value="ECO:0007669"/>
    <property type="project" value="InterPro"/>
</dbReference>
<gene>
    <name evidence="8" type="ORF">UCRPC4_g06448</name>
</gene>
<evidence type="ECO:0000256" key="6">
    <source>
        <dbReference type="ARBA" id="ARBA00023002"/>
    </source>
</evidence>
<dbReference type="InterPro" id="IPR001796">
    <property type="entry name" value="DHFR_dom"/>
</dbReference>
<evidence type="ECO:0000313" key="9">
    <source>
        <dbReference type="Proteomes" id="UP000053317"/>
    </source>
</evidence>
<evidence type="ECO:0000256" key="4">
    <source>
        <dbReference type="ARBA" id="ARBA00022563"/>
    </source>
</evidence>
<reference evidence="8 9" key="1">
    <citation type="submission" date="2015-05" db="EMBL/GenBank/DDBJ databases">
        <title>Distinctive expansion of gene families associated with plant cell wall degradation and secondary metabolism in the genomes of grapevine trunk pathogens.</title>
        <authorList>
            <person name="Lawrence D.P."/>
            <person name="Travadon R."/>
            <person name="Rolshausen P.E."/>
            <person name="Baumgartner K."/>
        </authorList>
    </citation>
    <scope>NUCLEOTIDE SEQUENCE [LARGE SCALE GENOMIC DNA]</scope>
    <source>
        <strain evidence="8">UCRPC4</strain>
    </source>
</reference>
<dbReference type="AlphaFoldDB" id="A0A0G2FTE4"/>
<dbReference type="Proteomes" id="UP000053317">
    <property type="component" value="Unassembled WGS sequence"/>
</dbReference>
<dbReference type="PANTHER" id="PTHR48069:SF3">
    <property type="entry name" value="DIHYDROFOLATE REDUCTASE"/>
    <property type="match status" value="1"/>
</dbReference>
<dbReference type="GO" id="GO:0046655">
    <property type="term" value="P:folic acid metabolic process"/>
    <property type="evidence" value="ECO:0007669"/>
    <property type="project" value="TreeGrafter"/>
</dbReference>
<dbReference type="OrthoDB" id="414698at2759"/>
<dbReference type="SUPFAM" id="SSF53597">
    <property type="entry name" value="Dihydrofolate reductase-like"/>
    <property type="match status" value="1"/>
</dbReference>